<dbReference type="Gene3D" id="3.40.50.1000">
    <property type="entry name" value="HAD superfamily/HAD-like"/>
    <property type="match status" value="1"/>
</dbReference>
<dbReference type="SFLD" id="SFLDS00003">
    <property type="entry name" value="Haloacid_Dehalogenase"/>
    <property type="match status" value="1"/>
</dbReference>
<dbReference type="Proteomes" id="UP000612585">
    <property type="component" value="Unassembled WGS sequence"/>
</dbReference>
<dbReference type="InterPro" id="IPR023214">
    <property type="entry name" value="HAD_sf"/>
</dbReference>
<evidence type="ECO:0000313" key="2">
    <source>
        <dbReference type="Proteomes" id="UP000612585"/>
    </source>
</evidence>
<dbReference type="Gene3D" id="1.10.150.240">
    <property type="entry name" value="Putative phosphatase, domain 2"/>
    <property type="match status" value="1"/>
</dbReference>
<dbReference type="PANTHER" id="PTHR43481:SF4">
    <property type="entry name" value="GLYCEROL-1-PHOSPHATE PHOSPHOHYDROLASE 1-RELATED"/>
    <property type="match status" value="1"/>
</dbReference>
<dbReference type="NCBIfam" id="TIGR01549">
    <property type="entry name" value="HAD-SF-IA-v1"/>
    <property type="match status" value="1"/>
</dbReference>
<dbReference type="InterPro" id="IPR006439">
    <property type="entry name" value="HAD-SF_hydro_IA"/>
</dbReference>
<keyword evidence="2" id="KW-1185">Reference proteome</keyword>
<dbReference type="GO" id="GO:0050308">
    <property type="term" value="F:sugar-phosphatase activity"/>
    <property type="evidence" value="ECO:0007669"/>
    <property type="project" value="TreeGrafter"/>
</dbReference>
<dbReference type="AlphaFoldDB" id="A0A8J3ZAK2"/>
<organism evidence="1 2">
    <name type="scientific">Virgisporangium aurantiacum</name>
    <dbReference type="NCBI Taxonomy" id="175570"/>
    <lineage>
        <taxon>Bacteria</taxon>
        <taxon>Bacillati</taxon>
        <taxon>Actinomycetota</taxon>
        <taxon>Actinomycetes</taxon>
        <taxon>Micromonosporales</taxon>
        <taxon>Micromonosporaceae</taxon>
        <taxon>Virgisporangium</taxon>
    </lineage>
</organism>
<dbReference type="SUPFAM" id="SSF56784">
    <property type="entry name" value="HAD-like"/>
    <property type="match status" value="1"/>
</dbReference>
<reference evidence="1" key="1">
    <citation type="submission" date="2021-01" db="EMBL/GenBank/DDBJ databases">
        <title>Whole genome shotgun sequence of Virgisporangium aurantiacum NBRC 16421.</title>
        <authorList>
            <person name="Komaki H."/>
            <person name="Tamura T."/>
        </authorList>
    </citation>
    <scope>NUCLEOTIDE SEQUENCE</scope>
    <source>
        <strain evidence="1">NBRC 16421</strain>
    </source>
</reference>
<dbReference type="Pfam" id="PF00702">
    <property type="entry name" value="Hydrolase"/>
    <property type="match status" value="1"/>
</dbReference>
<accession>A0A8J3ZAK2</accession>
<dbReference type="InterPro" id="IPR023198">
    <property type="entry name" value="PGP-like_dom2"/>
</dbReference>
<dbReference type="InterPro" id="IPR051806">
    <property type="entry name" value="HAD-like_SPP"/>
</dbReference>
<dbReference type="NCBIfam" id="TIGR01509">
    <property type="entry name" value="HAD-SF-IA-v3"/>
    <property type="match status" value="1"/>
</dbReference>
<evidence type="ECO:0008006" key="3">
    <source>
        <dbReference type="Google" id="ProtNLM"/>
    </source>
</evidence>
<sequence>MIDPAGPFGAGLAASAGKAGERNPCGGALSSAPAPASASLCLMRPPPRARPGYVWPVDLRLELSDIEAVLLDMDGTLVDSDAAVERAWTTWAAEFGVDAAAVLAIAHGSPADSTVRKMFADATDDAVDRAATRQLELQYDDLTGVTALAGVEDLLAVLTRRNLPWAVVTSADVRLAEARLGAAGIVAPLLVTVEDISAGKPDPEGFLLAAKRLGVAPERCLVVEDSEPGLAAGRAAGAVTAALKGLDGDVRLTDLGQLAELLA</sequence>
<evidence type="ECO:0000313" key="1">
    <source>
        <dbReference type="EMBL" id="GIJ58260.1"/>
    </source>
</evidence>
<name>A0A8J3ZAK2_9ACTN</name>
<dbReference type="InterPro" id="IPR036412">
    <property type="entry name" value="HAD-like_sf"/>
</dbReference>
<gene>
    <name evidence="1" type="ORF">Vau01_057760</name>
</gene>
<comment type="caution">
    <text evidence="1">The sequence shown here is derived from an EMBL/GenBank/DDBJ whole genome shotgun (WGS) entry which is preliminary data.</text>
</comment>
<dbReference type="SFLD" id="SFLDG01129">
    <property type="entry name" value="C1.5:_HAD__Beta-PGM__Phosphata"/>
    <property type="match status" value="1"/>
</dbReference>
<dbReference type="PANTHER" id="PTHR43481">
    <property type="entry name" value="FRUCTOSE-1-PHOSPHATE PHOSPHATASE"/>
    <property type="match status" value="1"/>
</dbReference>
<dbReference type="PRINTS" id="PR00413">
    <property type="entry name" value="HADHALOGNASE"/>
</dbReference>
<dbReference type="EMBL" id="BOPG01000034">
    <property type="protein sequence ID" value="GIJ58260.1"/>
    <property type="molecule type" value="Genomic_DNA"/>
</dbReference>
<protein>
    <recommendedName>
        <fullName evidence="3">Sugar-phosphatase</fullName>
    </recommendedName>
</protein>
<proteinExistence type="predicted"/>